<evidence type="ECO:0000313" key="3">
    <source>
        <dbReference type="Proteomes" id="UP000221020"/>
    </source>
</evidence>
<feature type="transmembrane region" description="Helical" evidence="1">
    <location>
        <begin position="70"/>
        <end position="90"/>
    </location>
</feature>
<evidence type="ECO:0000256" key="1">
    <source>
        <dbReference type="SAM" id="Phobius"/>
    </source>
</evidence>
<keyword evidence="1" id="KW-0472">Membrane</keyword>
<protein>
    <submittedName>
        <fullName evidence="2">Uncharacterized protein</fullName>
    </submittedName>
</protein>
<accession>A0AA91V8P4</accession>
<dbReference type="RefSeq" id="WP_097898460.1">
    <property type="nucleotide sequence ID" value="NZ_NVOR01000106.1"/>
</dbReference>
<dbReference type="AlphaFoldDB" id="A0AA91V8P4"/>
<organism evidence="2 3">
    <name type="scientific">Bacillus pseudomycoides</name>
    <dbReference type="NCBI Taxonomy" id="64104"/>
    <lineage>
        <taxon>Bacteria</taxon>
        <taxon>Bacillati</taxon>
        <taxon>Bacillota</taxon>
        <taxon>Bacilli</taxon>
        <taxon>Bacillales</taxon>
        <taxon>Bacillaceae</taxon>
        <taxon>Bacillus</taxon>
        <taxon>Bacillus cereus group</taxon>
    </lineage>
</organism>
<feature type="transmembrane region" description="Helical" evidence="1">
    <location>
        <begin position="44"/>
        <end position="63"/>
    </location>
</feature>
<sequence>MAVSQPFRRKMNIASIFCSIFAVVLFIIMSKFDVPILESPNRFASYSGYVFPFLAIVFAVFGMKHSLNKWAWISFVCSFLVQLLFVILIMGGV</sequence>
<comment type="caution">
    <text evidence="2">The sequence shown here is derived from an EMBL/GenBank/DDBJ whole genome shotgun (WGS) entry which is preliminary data.</text>
</comment>
<feature type="transmembrane region" description="Helical" evidence="1">
    <location>
        <begin position="12"/>
        <end position="32"/>
    </location>
</feature>
<evidence type="ECO:0000313" key="2">
    <source>
        <dbReference type="EMBL" id="PED80581.1"/>
    </source>
</evidence>
<gene>
    <name evidence="2" type="ORF">CON65_21755</name>
</gene>
<dbReference type="EMBL" id="NVOR01000106">
    <property type="protein sequence ID" value="PED80581.1"/>
    <property type="molecule type" value="Genomic_DNA"/>
</dbReference>
<keyword evidence="1" id="KW-1133">Transmembrane helix</keyword>
<keyword evidence="1" id="KW-0812">Transmembrane</keyword>
<proteinExistence type="predicted"/>
<dbReference type="Proteomes" id="UP000221020">
    <property type="component" value="Unassembled WGS sequence"/>
</dbReference>
<reference evidence="2 3" key="1">
    <citation type="submission" date="2017-09" db="EMBL/GenBank/DDBJ databases">
        <title>Large-scale bioinformatics analysis of Bacillus genomes uncovers conserved roles of natural products in bacterial physiology.</title>
        <authorList>
            <consortium name="Agbiome Team Llc"/>
            <person name="Bleich R.M."/>
            <person name="Grubbs K.J."/>
            <person name="Santa Maria K.C."/>
            <person name="Allen S.E."/>
            <person name="Farag S."/>
            <person name="Shank E.A."/>
            <person name="Bowers A."/>
        </authorList>
    </citation>
    <scope>NUCLEOTIDE SEQUENCE [LARGE SCALE GENOMIC DNA]</scope>
    <source>
        <strain evidence="2 3">AFS092012</strain>
    </source>
</reference>
<name>A0AA91V8P4_9BACI</name>